<proteinExistence type="predicted"/>
<dbReference type="Pfam" id="PF13093">
    <property type="entry name" value="FTA4"/>
    <property type="match status" value="1"/>
</dbReference>
<evidence type="ECO:0000313" key="1">
    <source>
        <dbReference type="EMBL" id="KAF6835019.1"/>
    </source>
</evidence>
<gene>
    <name evidence="1" type="ORF">CMUS01_05936</name>
</gene>
<dbReference type="InterPro" id="IPR025207">
    <property type="entry name" value="Sim4_Fta4"/>
</dbReference>
<dbReference type="GO" id="GO:0031511">
    <property type="term" value="C:Mis6-Sim4 complex"/>
    <property type="evidence" value="ECO:0007669"/>
    <property type="project" value="InterPro"/>
</dbReference>
<dbReference type="PANTHER" id="PTHR42040">
    <property type="entry name" value="INNER KINETOCHORE SUBUNIT FTA4"/>
    <property type="match status" value="1"/>
</dbReference>
<name>A0A8H6KNZ8_9PEZI</name>
<keyword evidence="2" id="KW-1185">Reference proteome</keyword>
<dbReference type="EMBL" id="WIGM01000185">
    <property type="protein sequence ID" value="KAF6835019.1"/>
    <property type="molecule type" value="Genomic_DNA"/>
</dbReference>
<dbReference type="Proteomes" id="UP000639643">
    <property type="component" value="Unassembled WGS sequence"/>
</dbReference>
<dbReference type="PANTHER" id="PTHR42040:SF1">
    <property type="entry name" value="INNER KINETOCHORE SUBUNIT FTA4"/>
    <property type="match status" value="1"/>
</dbReference>
<dbReference type="AlphaFoldDB" id="A0A8H6KNZ8"/>
<accession>A0A8H6KNZ8</accession>
<reference evidence="1" key="1">
    <citation type="journal article" date="2020" name="Phytopathology">
        <title>Genome Sequence Resources of Colletotrichum truncatum, C. plurivorum, C. musicola, and C. sojae: Four Species Pathogenic to Soybean (Glycine max).</title>
        <authorList>
            <person name="Rogerio F."/>
            <person name="Boufleur T.R."/>
            <person name="Ciampi-Guillardi M."/>
            <person name="Sukno S.A."/>
            <person name="Thon M.R."/>
            <person name="Massola Junior N.S."/>
            <person name="Baroncelli R."/>
        </authorList>
    </citation>
    <scope>NUCLEOTIDE SEQUENCE</scope>
    <source>
        <strain evidence="1">LFN0074</strain>
    </source>
</reference>
<evidence type="ECO:0000313" key="2">
    <source>
        <dbReference type="Proteomes" id="UP000639643"/>
    </source>
</evidence>
<comment type="caution">
    <text evidence="1">The sequence shown here is derived from an EMBL/GenBank/DDBJ whole genome shotgun (WGS) entry which is preliminary data.</text>
</comment>
<protein>
    <submittedName>
        <fullName evidence="1">Kinetochore protein</fullName>
    </submittedName>
</protein>
<sequence>MSSTSVPLATVTAQKQSFIANQTRLLSRAIHPSRTWLAANEASETPLPEPIIEHAVGRLNPILTQHSRRAYSYQASRHVAEQIEALYTSQPAIVPEDQPAPGIPLLMDFGVWDEAEDAAVKSLPPTWLATDDATMYPAEFKRYSEQYKRLRSLADRRQQVRARVERLQRLRAILDPFRSDHAGAGVQENLVTREGEMEMEMERMRALLARVGGRVGFLPDSTEAGSLFREDDSLVVEPVTAGEKKKLESLLGSF</sequence>
<organism evidence="1 2">
    <name type="scientific">Colletotrichum musicola</name>
    <dbReference type="NCBI Taxonomy" id="2175873"/>
    <lineage>
        <taxon>Eukaryota</taxon>
        <taxon>Fungi</taxon>
        <taxon>Dikarya</taxon>
        <taxon>Ascomycota</taxon>
        <taxon>Pezizomycotina</taxon>
        <taxon>Sordariomycetes</taxon>
        <taxon>Hypocreomycetidae</taxon>
        <taxon>Glomerellales</taxon>
        <taxon>Glomerellaceae</taxon>
        <taxon>Colletotrichum</taxon>
        <taxon>Colletotrichum orchidearum species complex</taxon>
    </lineage>
</organism>
<dbReference type="OrthoDB" id="21214at2759"/>